<sequence length="105" mass="11901">MNNKLNNSLSTYLSKNQDNTAKIQAWLVCEISSLLGVNPEEIDIREPLDSYGLDSAQTIIIASKAEKFLGCKLSLIHLWYYPTIQELSIRLSEELENSQSEIIQL</sequence>
<dbReference type="SUPFAM" id="SSF47336">
    <property type="entry name" value="ACP-like"/>
    <property type="match status" value="1"/>
</dbReference>
<feature type="domain" description="Carrier" evidence="3">
    <location>
        <begin position="18"/>
        <end position="95"/>
    </location>
</feature>
<name>A0A480AD60_9CYAN</name>
<reference evidence="5" key="1">
    <citation type="submission" date="2019-02" db="EMBL/GenBank/DDBJ databases">
        <title>Draft genome sequence of Dolichospermum planctonicum NIES-80.</title>
        <authorList>
            <person name="Yamaguchi H."/>
            <person name="Suzuki S."/>
            <person name="Kawachi M."/>
        </authorList>
    </citation>
    <scope>NUCLEOTIDE SEQUENCE [LARGE SCALE GENOMIC DNA]</scope>
    <source>
        <strain evidence="5">NIES-80</strain>
    </source>
</reference>
<dbReference type="SMART" id="SM00823">
    <property type="entry name" value="PKS_PP"/>
    <property type="match status" value="1"/>
</dbReference>
<dbReference type="InterPro" id="IPR009081">
    <property type="entry name" value="PP-bd_ACP"/>
</dbReference>
<evidence type="ECO:0000256" key="1">
    <source>
        <dbReference type="ARBA" id="ARBA00022450"/>
    </source>
</evidence>
<dbReference type="Pfam" id="PF00550">
    <property type="entry name" value="PP-binding"/>
    <property type="match status" value="1"/>
</dbReference>
<protein>
    <submittedName>
        <fullName evidence="4">Phosphopantetheine-binding protein</fullName>
    </submittedName>
</protein>
<dbReference type="Proteomes" id="UP000299367">
    <property type="component" value="Unassembled WGS sequence"/>
</dbReference>
<accession>A0A480AD60</accession>
<dbReference type="OrthoDB" id="425617at2"/>
<dbReference type="AlphaFoldDB" id="A0A480AD60"/>
<dbReference type="Gene3D" id="1.10.1200.10">
    <property type="entry name" value="ACP-like"/>
    <property type="match status" value="1"/>
</dbReference>
<evidence type="ECO:0000256" key="2">
    <source>
        <dbReference type="ARBA" id="ARBA00022553"/>
    </source>
</evidence>
<proteinExistence type="predicted"/>
<dbReference type="EMBL" id="BJCF01000005">
    <property type="protein sequence ID" value="GCL41021.1"/>
    <property type="molecule type" value="Genomic_DNA"/>
</dbReference>
<gene>
    <name evidence="4" type="ORF">NIES80_07140</name>
</gene>
<dbReference type="RefSeq" id="WP_137906796.1">
    <property type="nucleotide sequence ID" value="NZ_BJCF01000005.1"/>
</dbReference>
<keyword evidence="1" id="KW-0596">Phosphopantetheine</keyword>
<dbReference type="InterPro" id="IPR036736">
    <property type="entry name" value="ACP-like_sf"/>
</dbReference>
<dbReference type="InterPro" id="IPR020806">
    <property type="entry name" value="PKS_PP-bd"/>
</dbReference>
<evidence type="ECO:0000259" key="3">
    <source>
        <dbReference type="PROSITE" id="PS50075"/>
    </source>
</evidence>
<dbReference type="PROSITE" id="PS50075">
    <property type="entry name" value="CARRIER"/>
    <property type="match status" value="1"/>
</dbReference>
<comment type="caution">
    <text evidence="4">The sequence shown here is derived from an EMBL/GenBank/DDBJ whole genome shotgun (WGS) entry which is preliminary data.</text>
</comment>
<evidence type="ECO:0000313" key="4">
    <source>
        <dbReference type="EMBL" id="GCL41021.1"/>
    </source>
</evidence>
<evidence type="ECO:0000313" key="5">
    <source>
        <dbReference type="Proteomes" id="UP000299367"/>
    </source>
</evidence>
<organism evidence="4 5">
    <name type="scientific">Dolichospermum planctonicum</name>
    <dbReference type="NCBI Taxonomy" id="136072"/>
    <lineage>
        <taxon>Bacteria</taxon>
        <taxon>Bacillati</taxon>
        <taxon>Cyanobacteriota</taxon>
        <taxon>Cyanophyceae</taxon>
        <taxon>Nostocales</taxon>
        <taxon>Aphanizomenonaceae</taxon>
        <taxon>Dolichospermum</taxon>
    </lineage>
</organism>
<dbReference type="GO" id="GO:0031177">
    <property type="term" value="F:phosphopantetheine binding"/>
    <property type="evidence" value="ECO:0007669"/>
    <property type="project" value="InterPro"/>
</dbReference>
<keyword evidence="2" id="KW-0597">Phosphoprotein</keyword>